<evidence type="ECO:0000259" key="7">
    <source>
        <dbReference type="Pfam" id="PF22451"/>
    </source>
</evidence>
<reference evidence="8 9" key="1">
    <citation type="journal article" date="2018" name="Environ. Microbiol.">
        <title>Novel energy conservation strategies and behaviour of Pelotomaculum schinkii driving syntrophic propionate catabolism.</title>
        <authorList>
            <person name="Hidalgo-Ahumada C.A.P."/>
            <person name="Nobu M.K."/>
            <person name="Narihiro T."/>
            <person name="Tamaki H."/>
            <person name="Liu W.T."/>
            <person name="Kamagata Y."/>
            <person name="Stams A.J.M."/>
            <person name="Imachi H."/>
            <person name="Sousa D.Z."/>
        </authorList>
    </citation>
    <scope>NUCLEOTIDE SEQUENCE [LARGE SCALE GENOMIC DNA]</scope>
    <source>
        <strain evidence="8 9">MGP</strain>
    </source>
</reference>
<dbReference type="Gene3D" id="3.30.70.3460">
    <property type="match status" value="1"/>
</dbReference>
<dbReference type="Pfam" id="PF17805">
    <property type="entry name" value="AsnC_trans_reg2"/>
    <property type="match status" value="1"/>
</dbReference>
<dbReference type="Pfam" id="PF22451">
    <property type="entry name" value="NirdL-like_HTH"/>
    <property type="match status" value="1"/>
</dbReference>
<proteinExistence type="inferred from homology"/>
<evidence type="ECO:0000256" key="5">
    <source>
        <dbReference type="ARBA" id="ARBA00048470"/>
    </source>
</evidence>
<dbReference type="Proteomes" id="UP000297597">
    <property type="component" value="Unassembled WGS sequence"/>
</dbReference>
<evidence type="ECO:0000256" key="3">
    <source>
        <dbReference type="ARBA" id="ARBA00023457"/>
    </source>
</evidence>
<accession>A0A4Y7RPE4</accession>
<comment type="catalytic activity">
    <reaction evidence="5">
        <text>siroheme + 2 H(+) = 12,18-didecarboxysiroheme + 2 CO2</text>
        <dbReference type="Rhea" id="RHEA:19093"/>
        <dbReference type="ChEBI" id="CHEBI:15378"/>
        <dbReference type="ChEBI" id="CHEBI:16526"/>
        <dbReference type="ChEBI" id="CHEBI:60052"/>
        <dbReference type="ChEBI" id="CHEBI:140497"/>
        <dbReference type="EC" id="4.1.1.111"/>
    </reaction>
</comment>
<name>A0A4Y7RPE4_9FIRM</name>
<dbReference type="InterPro" id="IPR053953">
    <property type="entry name" value="NirdL-like_HTH"/>
</dbReference>
<gene>
    <name evidence="8" type="ORF">Pmgp_02152</name>
</gene>
<dbReference type="InterPro" id="IPR040523">
    <property type="entry name" value="AsnC_trans_reg2"/>
</dbReference>
<protein>
    <recommendedName>
        <fullName evidence="4">siroheme decarboxylase</fullName>
        <ecNumber evidence="4">4.1.1.111</ecNumber>
    </recommendedName>
</protein>
<dbReference type="EC" id="4.1.1.111" evidence="4"/>
<dbReference type="PANTHER" id="PTHR43413:SF1">
    <property type="entry name" value="SIROHEME DECARBOXYLASE NIRL SUBUNIT"/>
    <property type="match status" value="1"/>
</dbReference>
<feature type="domain" description="Siroheme decarboxylase AsnC-like ligand binding" evidence="6">
    <location>
        <begin position="63"/>
        <end position="143"/>
    </location>
</feature>
<dbReference type="SMART" id="SM00344">
    <property type="entry name" value="HTH_ASNC"/>
    <property type="match status" value="1"/>
</dbReference>
<feature type="domain" description="Siroheme decarboxylase NirL-like HTH" evidence="7">
    <location>
        <begin position="7"/>
        <end position="53"/>
    </location>
</feature>
<evidence type="ECO:0000313" key="8">
    <source>
        <dbReference type="EMBL" id="TEB10701.1"/>
    </source>
</evidence>
<comment type="similarity">
    <text evidence="3">Belongs to the Ahb/Nir family.</text>
</comment>
<keyword evidence="1" id="KW-0456">Lyase</keyword>
<dbReference type="EMBL" id="QFFZ01000022">
    <property type="protein sequence ID" value="TEB10701.1"/>
    <property type="molecule type" value="Genomic_DNA"/>
</dbReference>
<comment type="caution">
    <text evidence="8">The sequence shown here is derived from an EMBL/GenBank/DDBJ whole genome shotgun (WGS) entry which is preliminary data.</text>
</comment>
<dbReference type="AlphaFoldDB" id="A0A4Y7RPE4"/>
<dbReference type="OrthoDB" id="9806536at2"/>
<evidence type="ECO:0000256" key="4">
    <source>
        <dbReference type="ARBA" id="ARBA00023471"/>
    </source>
</evidence>
<dbReference type="PANTHER" id="PTHR43413">
    <property type="entry name" value="TRANSCRIPTIONAL REGULATOR, ASNC FAMILY"/>
    <property type="match status" value="1"/>
</dbReference>
<dbReference type="InterPro" id="IPR036388">
    <property type="entry name" value="WH-like_DNA-bd_sf"/>
</dbReference>
<dbReference type="InterPro" id="IPR050684">
    <property type="entry name" value="HTH-Siroheme_Decarb"/>
</dbReference>
<dbReference type="InterPro" id="IPR019888">
    <property type="entry name" value="Tscrpt_reg_AsnC-like"/>
</dbReference>
<evidence type="ECO:0000259" key="6">
    <source>
        <dbReference type="Pfam" id="PF17805"/>
    </source>
</evidence>
<dbReference type="SUPFAM" id="SSF46785">
    <property type="entry name" value="Winged helix' DNA-binding domain"/>
    <property type="match status" value="1"/>
</dbReference>
<dbReference type="InterPro" id="IPR036390">
    <property type="entry name" value="WH_DNA-bd_sf"/>
</dbReference>
<dbReference type="GO" id="GO:0016829">
    <property type="term" value="F:lyase activity"/>
    <property type="evidence" value="ECO:0007669"/>
    <property type="project" value="UniProtKB-KW"/>
</dbReference>
<comment type="pathway">
    <text evidence="2">Porphyrin-containing compound metabolism.</text>
</comment>
<evidence type="ECO:0000313" key="9">
    <source>
        <dbReference type="Proteomes" id="UP000297597"/>
    </source>
</evidence>
<organism evidence="8 9">
    <name type="scientific">Pelotomaculum propionicicum</name>
    <dbReference type="NCBI Taxonomy" id="258475"/>
    <lineage>
        <taxon>Bacteria</taxon>
        <taxon>Bacillati</taxon>
        <taxon>Bacillota</taxon>
        <taxon>Clostridia</taxon>
        <taxon>Eubacteriales</taxon>
        <taxon>Desulfotomaculaceae</taxon>
        <taxon>Pelotomaculum</taxon>
    </lineage>
</organism>
<keyword evidence="9" id="KW-1185">Reference proteome</keyword>
<evidence type="ECO:0000256" key="1">
    <source>
        <dbReference type="ARBA" id="ARBA00023239"/>
    </source>
</evidence>
<sequence length="151" mass="17145">MELDSLDRKLLKIIQADFPLVPEPYRAIGEALEITEDEVIARIKNMVDSGLIRRLGGIFDSRRLGYRGALCAVKTDSDSISQVAAVVNSFSGVTHNYLREHDYNMWFTILAESEEKLEEIISEINKHPLIQEIIVLPAEKIFKIKVNFDLA</sequence>
<evidence type="ECO:0000256" key="2">
    <source>
        <dbReference type="ARBA" id="ARBA00023444"/>
    </source>
</evidence>
<dbReference type="Gene3D" id="1.10.10.10">
    <property type="entry name" value="Winged helix-like DNA-binding domain superfamily/Winged helix DNA-binding domain"/>
    <property type="match status" value="1"/>
</dbReference>
<dbReference type="RefSeq" id="WP_134213987.1">
    <property type="nucleotide sequence ID" value="NZ_QFFZ01000022.1"/>
</dbReference>